<dbReference type="Pfam" id="PF02566">
    <property type="entry name" value="OsmC"/>
    <property type="match status" value="1"/>
</dbReference>
<dbReference type="GO" id="GO:0004601">
    <property type="term" value="F:peroxidase activity"/>
    <property type="evidence" value="ECO:0007669"/>
    <property type="project" value="UniProtKB-KW"/>
</dbReference>
<accession>A0ABT8D9D2</accession>
<dbReference type="EMBL" id="JAUFRC010000001">
    <property type="protein sequence ID" value="MDN3713389.1"/>
    <property type="molecule type" value="Genomic_DNA"/>
</dbReference>
<evidence type="ECO:0000313" key="1">
    <source>
        <dbReference type="EMBL" id="MDN3713389.1"/>
    </source>
</evidence>
<sequence length="140" mass="14287">MITKTGTAHWEGDLKSGSGTISSQSGALKDVAYGFATRFEGKAGSNPEELIGAAHAACFSMALANMLAGAGITGVKINSTSAISLDRDDAGFSITKAHLTTQISADADPADILEIAQEAKANCPVSRVLNAEVTMDATVV</sequence>
<dbReference type="InterPro" id="IPR003718">
    <property type="entry name" value="OsmC/Ohr_fam"/>
</dbReference>
<dbReference type="PANTHER" id="PTHR42830">
    <property type="entry name" value="OSMOTICALLY INDUCIBLE FAMILY PROTEIN"/>
    <property type="match status" value="1"/>
</dbReference>
<dbReference type="NCBIfam" id="TIGR03562">
    <property type="entry name" value="osmo_induc_OsmC"/>
    <property type="match status" value="1"/>
</dbReference>
<dbReference type="EC" id="1.11.1.29" evidence="1"/>
<dbReference type="Gene3D" id="3.30.300.20">
    <property type="match status" value="1"/>
</dbReference>
<dbReference type="PANTHER" id="PTHR42830:SF1">
    <property type="entry name" value="OSMOTICALLY INDUCIBLE FAMILY PROTEIN"/>
    <property type="match status" value="1"/>
</dbReference>
<dbReference type="SUPFAM" id="SSF82784">
    <property type="entry name" value="OsmC-like"/>
    <property type="match status" value="1"/>
</dbReference>
<dbReference type="RefSeq" id="WP_377686231.1">
    <property type="nucleotide sequence ID" value="NZ_JBHMDZ010000014.1"/>
</dbReference>
<proteinExistence type="predicted"/>
<dbReference type="InterPro" id="IPR015946">
    <property type="entry name" value="KH_dom-like_a/b"/>
</dbReference>
<keyword evidence="1" id="KW-0560">Oxidoreductase</keyword>
<keyword evidence="1" id="KW-0575">Peroxidase</keyword>
<keyword evidence="2" id="KW-1185">Reference proteome</keyword>
<gene>
    <name evidence="1" type="ORF">QWZ10_19625</name>
</gene>
<reference evidence="2" key="1">
    <citation type="journal article" date="2019" name="Int. J. Syst. Evol. Microbiol.">
        <title>The Global Catalogue of Microorganisms (GCM) 10K type strain sequencing project: providing services to taxonomists for standard genome sequencing and annotation.</title>
        <authorList>
            <consortium name="The Broad Institute Genomics Platform"/>
            <consortium name="The Broad Institute Genome Sequencing Center for Infectious Disease"/>
            <person name="Wu L."/>
            <person name="Ma J."/>
        </authorList>
    </citation>
    <scope>NUCLEOTIDE SEQUENCE [LARGE SCALE GENOMIC DNA]</scope>
    <source>
        <strain evidence="2">CECT 8482</strain>
    </source>
</reference>
<comment type="caution">
    <text evidence="1">The sequence shown here is derived from an EMBL/GenBank/DDBJ whole genome shotgun (WGS) entry which is preliminary data.</text>
</comment>
<dbReference type="Proteomes" id="UP001243846">
    <property type="component" value="Unassembled WGS sequence"/>
</dbReference>
<evidence type="ECO:0000313" key="2">
    <source>
        <dbReference type="Proteomes" id="UP001243846"/>
    </source>
</evidence>
<dbReference type="InterPro" id="IPR019904">
    <property type="entry name" value="Peroxiredoxin_OsmC"/>
</dbReference>
<protein>
    <submittedName>
        <fullName evidence="1">OsmC family protein</fullName>
        <ecNumber evidence="1">1.11.1.29</ecNumber>
    </submittedName>
</protein>
<dbReference type="InterPro" id="IPR036102">
    <property type="entry name" value="OsmC/Ohrsf"/>
</dbReference>
<name>A0ABT8D9D2_9RHOB</name>
<organism evidence="1 2">
    <name type="scientific">Paracoccus cavernae</name>
    <dbReference type="NCBI Taxonomy" id="1571207"/>
    <lineage>
        <taxon>Bacteria</taxon>
        <taxon>Pseudomonadati</taxon>
        <taxon>Pseudomonadota</taxon>
        <taxon>Alphaproteobacteria</taxon>
        <taxon>Rhodobacterales</taxon>
        <taxon>Paracoccaceae</taxon>
        <taxon>Paracoccus</taxon>
    </lineage>
</organism>
<dbReference type="InterPro" id="IPR052707">
    <property type="entry name" value="OsmC_Ohr_Peroxiredoxin"/>
</dbReference>